<comment type="caution">
    <text evidence="3">The sequence shown here is derived from an EMBL/GenBank/DDBJ whole genome shotgun (WGS) entry which is preliminary data.</text>
</comment>
<sequence length="268" mass="29770">MSLTVNGQTTTKAKPSSTSKSPIIIRQARLWEGYQIGKIASITYYDTPLVNFLSPYRAKYPADYVRTYSERSQARLFNPRSLSFVACEASNPSHVIGYAQFLRLGDDGGAKRHLASRKSLWLWALSWLFWAYCKVLGLTIGDKSADPKAVAEFLSLVASDDDKYWKGVPERKNRWHAASVVVGKEFQGRGVGKRLMAEVIRRAESEGVCVGLEASGPGEHLYRSVGFQLLGRFSERSQVIDQGSAGIVGGVMMWSPSSWAPEQSHQKE</sequence>
<organism evidence="3 4">
    <name type="scientific">Lachnellula occidentalis</name>
    <dbReference type="NCBI Taxonomy" id="215460"/>
    <lineage>
        <taxon>Eukaryota</taxon>
        <taxon>Fungi</taxon>
        <taxon>Dikarya</taxon>
        <taxon>Ascomycota</taxon>
        <taxon>Pezizomycotina</taxon>
        <taxon>Leotiomycetes</taxon>
        <taxon>Helotiales</taxon>
        <taxon>Lachnaceae</taxon>
        <taxon>Lachnellula</taxon>
    </lineage>
</organism>
<reference evidence="3 4" key="1">
    <citation type="submission" date="2018-05" db="EMBL/GenBank/DDBJ databases">
        <title>Genome sequencing and assembly of the regulated plant pathogen Lachnellula willkommii and related sister species for the development of diagnostic species identification markers.</title>
        <authorList>
            <person name="Giroux E."/>
            <person name="Bilodeau G."/>
        </authorList>
    </citation>
    <scope>NUCLEOTIDE SEQUENCE [LARGE SCALE GENOMIC DNA]</scope>
    <source>
        <strain evidence="3 4">CBS 160.35</strain>
    </source>
</reference>
<dbReference type="EMBL" id="QGMI01000902">
    <property type="protein sequence ID" value="TVY35938.1"/>
    <property type="molecule type" value="Genomic_DNA"/>
</dbReference>
<evidence type="ECO:0000259" key="2">
    <source>
        <dbReference type="PROSITE" id="PS51186"/>
    </source>
</evidence>
<dbReference type="InterPro" id="IPR052523">
    <property type="entry name" value="Trichothecene_AcTrans"/>
</dbReference>
<dbReference type="PANTHER" id="PTHR42791">
    <property type="entry name" value="GNAT FAMILY ACETYLTRANSFERASE"/>
    <property type="match status" value="1"/>
</dbReference>
<protein>
    <recommendedName>
        <fullName evidence="2">N-acetyltransferase domain-containing protein</fullName>
    </recommendedName>
</protein>
<dbReference type="PROSITE" id="PS51186">
    <property type="entry name" value="GNAT"/>
    <property type="match status" value="1"/>
</dbReference>
<dbReference type="SUPFAM" id="SSF55729">
    <property type="entry name" value="Acyl-CoA N-acyltransferases (Nat)"/>
    <property type="match status" value="1"/>
</dbReference>
<dbReference type="Proteomes" id="UP000443090">
    <property type="component" value="Unassembled WGS sequence"/>
</dbReference>
<keyword evidence="4" id="KW-1185">Reference proteome</keyword>
<dbReference type="Pfam" id="PF13508">
    <property type="entry name" value="Acetyltransf_7"/>
    <property type="match status" value="1"/>
</dbReference>
<evidence type="ECO:0000313" key="4">
    <source>
        <dbReference type="Proteomes" id="UP000443090"/>
    </source>
</evidence>
<dbReference type="InterPro" id="IPR000182">
    <property type="entry name" value="GNAT_dom"/>
</dbReference>
<dbReference type="GO" id="GO:0016747">
    <property type="term" value="F:acyltransferase activity, transferring groups other than amino-acyl groups"/>
    <property type="evidence" value="ECO:0007669"/>
    <property type="project" value="InterPro"/>
</dbReference>
<feature type="region of interest" description="Disordered" evidence="1">
    <location>
        <begin position="1"/>
        <end position="20"/>
    </location>
</feature>
<dbReference type="AlphaFoldDB" id="A0A8H8RI58"/>
<name>A0A8H8RI58_9HELO</name>
<dbReference type="InterPro" id="IPR016181">
    <property type="entry name" value="Acyl_CoA_acyltransferase"/>
</dbReference>
<dbReference type="CDD" id="cd04301">
    <property type="entry name" value="NAT_SF"/>
    <property type="match status" value="1"/>
</dbReference>
<gene>
    <name evidence="3" type="ORF">LOCC1_G008935</name>
</gene>
<dbReference type="OrthoDB" id="410198at2759"/>
<feature type="compositionally biased region" description="Low complexity" evidence="1">
    <location>
        <begin position="9"/>
        <end position="20"/>
    </location>
</feature>
<dbReference type="Gene3D" id="3.40.630.30">
    <property type="match status" value="1"/>
</dbReference>
<accession>A0A8H8RI58</accession>
<evidence type="ECO:0000256" key="1">
    <source>
        <dbReference type="SAM" id="MobiDB-lite"/>
    </source>
</evidence>
<dbReference type="PANTHER" id="PTHR42791:SF16">
    <property type="entry name" value="N-ACETYLTRANSFERASE DOMAIN-CONTAINING PROTEIN"/>
    <property type="match status" value="1"/>
</dbReference>
<feature type="domain" description="N-acetyltransferase" evidence="2">
    <location>
        <begin position="100"/>
        <end position="254"/>
    </location>
</feature>
<proteinExistence type="predicted"/>
<evidence type="ECO:0000313" key="3">
    <source>
        <dbReference type="EMBL" id="TVY35938.1"/>
    </source>
</evidence>